<comment type="caution">
    <text evidence="1">The sequence shown here is derived from an EMBL/GenBank/DDBJ whole genome shotgun (WGS) entry which is preliminary data.</text>
</comment>
<keyword evidence="2" id="KW-1185">Reference proteome</keyword>
<dbReference type="Proteomes" id="UP000293547">
    <property type="component" value="Unassembled WGS sequence"/>
</dbReference>
<sequence>MHLPTVLAAFIVTTALAAPTSINATSNSTLSVANDNLGVLGCFPCFVYYLKCRQTQASDEICQCLTSPQYNGRCRTDFCGYKDCQRQVMVESLINIGSRN</sequence>
<proteinExistence type="predicted"/>
<evidence type="ECO:0000313" key="1">
    <source>
        <dbReference type="EMBL" id="KAB2111009.1"/>
    </source>
</evidence>
<reference evidence="1 2" key="1">
    <citation type="journal article" date="2019" name="bioRxiv">
        <title>Genomics, evolutionary history and diagnostics of the Alternaria alternata species group including apple and Asian pear pathotypes.</title>
        <authorList>
            <person name="Armitage A.D."/>
            <person name="Cockerton H.M."/>
            <person name="Sreenivasaprasad S."/>
            <person name="Woodhall J.W."/>
            <person name="Lane C.R."/>
            <person name="Harrison R.J."/>
            <person name="Clarkson J.P."/>
        </authorList>
    </citation>
    <scope>NUCLEOTIDE SEQUENCE [LARGE SCALE GENOMIC DNA]</scope>
    <source>
        <strain evidence="1 2">FERA 650</strain>
    </source>
</reference>
<name>A0ACB6G329_9PLEO</name>
<gene>
    <name evidence="1" type="ORF">AG0111_0g2134</name>
</gene>
<protein>
    <submittedName>
        <fullName evidence="1">Uncharacterized protein</fullName>
    </submittedName>
</protein>
<organism evidence="1 2">
    <name type="scientific">Alternaria gaisen</name>
    <dbReference type="NCBI Taxonomy" id="167740"/>
    <lineage>
        <taxon>Eukaryota</taxon>
        <taxon>Fungi</taxon>
        <taxon>Dikarya</taxon>
        <taxon>Ascomycota</taxon>
        <taxon>Pezizomycotina</taxon>
        <taxon>Dothideomycetes</taxon>
        <taxon>Pleosporomycetidae</taxon>
        <taxon>Pleosporales</taxon>
        <taxon>Pleosporineae</taxon>
        <taxon>Pleosporaceae</taxon>
        <taxon>Alternaria</taxon>
        <taxon>Alternaria sect. Alternaria</taxon>
    </lineage>
</organism>
<dbReference type="EMBL" id="PDWZ02000001">
    <property type="protein sequence ID" value="KAB2111009.1"/>
    <property type="molecule type" value="Genomic_DNA"/>
</dbReference>
<accession>A0ACB6G329</accession>
<evidence type="ECO:0000313" key="2">
    <source>
        <dbReference type="Proteomes" id="UP000293547"/>
    </source>
</evidence>